<dbReference type="CDD" id="cd00170">
    <property type="entry name" value="SEC14"/>
    <property type="match status" value="1"/>
</dbReference>
<dbReference type="EMBL" id="CT868374">
    <property type="protein sequence ID" value="CAK80572.1"/>
    <property type="molecule type" value="Genomic_DNA"/>
</dbReference>
<dbReference type="AlphaFoldDB" id="A0DC05"/>
<feature type="region of interest" description="Disordered" evidence="1">
    <location>
        <begin position="357"/>
        <end position="381"/>
    </location>
</feature>
<name>A0DC05_PARTE</name>
<evidence type="ECO:0000313" key="3">
    <source>
        <dbReference type="EMBL" id="CAK80572.1"/>
    </source>
</evidence>
<dbReference type="RefSeq" id="XP_001447969.1">
    <property type="nucleotide sequence ID" value="XM_001447932.1"/>
</dbReference>
<evidence type="ECO:0000256" key="1">
    <source>
        <dbReference type="SAM" id="MobiDB-lite"/>
    </source>
</evidence>
<sequence length="596" mass="69056">MQKLFGSTYDYLTISPNQARAVTHPANYVKEGTGKQAIRKIYGNGGGGVPFDQYEQQMLGQLKTKLNGMASHYPDILLYRFLYSFRFGLDETYNGIKNHEEWLNNPSTFQLNSGSQAILDKGIIYMGGRDKKFRPSVIFQVGLIDQKNIKGEEFLAALNTVFMITQQYCFYEGFVENWIILIDTAELGLLSLPIEILKKIISTAASHYVGNLEKLYLLNPSMGLNMSWSLVSKFIDERSNKKIQFLQKKDFSKLQEYFDPSQLEVQFGGTMPKIKQYWPPQPTIQIEKPQEQQQQNYPTQNYEPSVKSQRSKRSEPYNQQKYQAYQAPFKKPQQESQTLNLQESLKQEYFDSKMNLPAVQPTQQASNKLIQSRQTDERPSQLTQNFGYESSIQKPQRLEFQNVNSESSREIQHISFQDFHFASQPQSNQQSNQGKQSYRQNQNVEERQLSKFPVIEEEPYERKSQFLQQSNGYPSESKNFVEEPLDSTRFRQSQSLRKSYKQYHFSKSEFHPPYPNALPAGPVVLGATENQEEEFQKKENKQIPPPTYQQPKPQEIKPYQTAAQQQELIPPPQPGILKRTACFQARDGKYTACDIF</sequence>
<feature type="region of interest" description="Disordered" evidence="1">
    <location>
        <begin position="422"/>
        <end position="493"/>
    </location>
</feature>
<feature type="compositionally biased region" description="Polar residues" evidence="1">
    <location>
        <begin position="465"/>
        <end position="478"/>
    </location>
</feature>
<gene>
    <name evidence="3" type="ORF">GSPATT00015449001</name>
</gene>
<dbReference type="OrthoDB" id="75724at2759"/>
<dbReference type="OMA" id="FVENWII"/>
<dbReference type="Gene3D" id="3.40.525.10">
    <property type="entry name" value="CRAL-TRIO lipid binding domain"/>
    <property type="match status" value="1"/>
</dbReference>
<dbReference type="InterPro" id="IPR001251">
    <property type="entry name" value="CRAL-TRIO_dom"/>
</dbReference>
<reference evidence="3 4" key="1">
    <citation type="journal article" date="2006" name="Nature">
        <title>Global trends of whole-genome duplications revealed by the ciliate Paramecium tetraurelia.</title>
        <authorList>
            <consortium name="Genoscope"/>
            <person name="Aury J.-M."/>
            <person name="Jaillon O."/>
            <person name="Duret L."/>
            <person name="Noel B."/>
            <person name="Jubin C."/>
            <person name="Porcel B.M."/>
            <person name="Segurens B."/>
            <person name="Daubin V."/>
            <person name="Anthouard V."/>
            <person name="Aiach N."/>
            <person name="Arnaiz O."/>
            <person name="Billaut A."/>
            <person name="Beisson J."/>
            <person name="Blanc I."/>
            <person name="Bouhouche K."/>
            <person name="Camara F."/>
            <person name="Duharcourt S."/>
            <person name="Guigo R."/>
            <person name="Gogendeau D."/>
            <person name="Katinka M."/>
            <person name="Keller A.-M."/>
            <person name="Kissmehl R."/>
            <person name="Klotz C."/>
            <person name="Koll F."/>
            <person name="Le Moue A."/>
            <person name="Lepere C."/>
            <person name="Malinsky S."/>
            <person name="Nowacki M."/>
            <person name="Nowak J.K."/>
            <person name="Plattner H."/>
            <person name="Poulain J."/>
            <person name="Ruiz F."/>
            <person name="Serrano V."/>
            <person name="Zagulski M."/>
            <person name="Dessen P."/>
            <person name="Betermier M."/>
            <person name="Weissenbach J."/>
            <person name="Scarpelli C."/>
            <person name="Schachter V."/>
            <person name="Sperling L."/>
            <person name="Meyer E."/>
            <person name="Cohen J."/>
            <person name="Wincker P."/>
        </authorList>
    </citation>
    <scope>NUCLEOTIDE SEQUENCE [LARGE SCALE GENOMIC DNA]</scope>
    <source>
        <strain evidence="3 4">Stock d4-2</strain>
    </source>
</reference>
<dbReference type="PROSITE" id="PS50191">
    <property type="entry name" value="CRAL_TRIO"/>
    <property type="match status" value="1"/>
</dbReference>
<dbReference type="HOGENOM" id="CLU_458198_0_0_1"/>
<feature type="compositionally biased region" description="Polar residues" evidence="1">
    <location>
        <begin position="360"/>
        <end position="373"/>
    </location>
</feature>
<dbReference type="Proteomes" id="UP000000600">
    <property type="component" value="Unassembled WGS sequence"/>
</dbReference>
<feature type="compositionally biased region" description="Low complexity" evidence="1">
    <location>
        <begin position="423"/>
        <end position="437"/>
    </location>
</feature>
<dbReference type="InParanoid" id="A0DC05"/>
<organism evidence="3 4">
    <name type="scientific">Paramecium tetraurelia</name>
    <dbReference type="NCBI Taxonomy" id="5888"/>
    <lineage>
        <taxon>Eukaryota</taxon>
        <taxon>Sar</taxon>
        <taxon>Alveolata</taxon>
        <taxon>Ciliophora</taxon>
        <taxon>Intramacronucleata</taxon>
        <taxon>Oligohymenophorea</taxon>
        <taxon>Peniculida</taxon>
        <taxon>Parameciidae</taxon>
        <taxon>Paramecium</taxon>
    </lineage>
</organism>
<feature type="region of interest" description="Disordered" evidence="1">
    <location>
        <begin position="530"/>
        <end position="564"/>
    </location>
</feature>
<keyword evidence="4" id="KW-1185">Reference proteome</keyword>
<dbReference type="SMART" id="SM00516">
    <property type="entry name" value="SEC14"/>
    <property type="match status" value="1"/>
</dbReference>
<dbReference type="PANTHER" id="PTHR46818">
    <property type="entry name" value="DOMAIN-CONTAINING PROTEIN, PUTATIVE-RELATED"/>
    <property type="match status" value="1"/>
</dbReference>
<feature type="compositionally biased region" description="Low complexity" evidence="1">
    <location>
        <begin position="289"/>
        <end position="304"/>
    </location>
</feature>
<dbReference type="eggNOG" id="ENOG502SRUG">
    <property type="taxonomic scope" value="Eukaryota"/>
</dbReference>
<dbReference type="PANTHER" id="PTHR46818:SF1">
    <property type="entry name" value="CHROMOSOME UNDETERMINED SCAFFOLD_125, WHOLE GENOME SHOTGUN SEQUENCE"/>
    <property type="match status" value="1"/>
</dbReference>
<dbReference type="Pfam" id="PF00650">
    <property type="entry name" value="CRAL_TRIO"/>
    <property type="match status" value="1"/>
</dbReference>
<feature type="region of interest" description="Disordered" evidence="1">
    <location>
        <begin position="289"/>
        <end position="318"/>
    </location>
</feature>
<dbReference type="SUPFAM" id="SSF52087">
    <property type="entry name" value="CRAL/TRIO domain"/>
    <property type="match status" value="1"/>
</dbReference>
<evidence type="ECO:0000313" key="4">
    <source>
        <dbReference type="Proteomes" id="UP000000600"/>
    </source>
</evidence>
<dbReference type="GeneID" id="5033754"/>
<dbReference type="STRING" id="5888.A0DC05"/>
<protein>
    <recommendedName>
        <fullName evidence="2">CRAL-TRIO domain-containing protein</fullName>
    </recommendedName>
</protein>
<dbReference type="KEGG" id="ptm:GSPATT00015449001"/>
<proteinExistence type="predicted"/>
<accession>A0DC05</accession>
<dbReference type="InterPro" id="IPR036865">
    <property type="entry name" value="CRAL-TRIO_dom_sf"/>
</dbReference>
<feature type="domain" description="CRAL-TRIO" evidence="2">
    <location>
        <begin position="123"/>
        <end position="275"/>
    </location>
</feature>
<evidence type="ECO:0000259" key="2">
    <source>
        <dbReference type="PROSITE" id="PS50191"/>
    </source>
</evidence>